<sequence length="159" mass="18060">FTMVEQKRLTVKPFISAGAVEIYNEDLKKFVGTADFNSWLPSLQKEMRVRFSGVQSLETPASLHFYLYDTLTGKKYETPVKKVWGTAYYKKYTDLINENILLNTGIPKTSNDAKTLTESVIDVAKPADTKPHDPVKIYLWYLSPALFLYGLLKSPHGFG</sequence>
<proteinExistence type="predicted"/>
<feature type="non-terminal residue" evidence="1">
    <location>
        <position position="1"/>
    </location>
</feature>
<dbReference type="Proteomes" id="UP000231252">
    <property type="component" value="Unassembled WGS sequence"/>
</dbReference>
<accession>A0A2H0XEW6</accession>
<reference evidence="2" key="1">
    <citation type="submission" date="2017-09" db="EMBL/GenBank/DDBJ databases">
        <title>Depth-based differentiation of microbial function through sediment-hosted aquifers and enrichment of novel symbionts in the deep terrestrial subsurface.</title>
        <authorList>
            <person name="Probst A.J."/>
            <person name="Ladd B."/>
            <person name="Jarett J.K."/>
            <person name="Geller-Mcgrath D.E."/>
            <person name="Sieber C.M.K."/>
            <person name="Emerson J.B."/>
            <person name="Anantharaman K."/>
            <person name="Thomas B.C."/>
            <person name="Malmstrom R."/>
            <person name="Stieglmeier M."/>
            <person name="Klingl A."/>
            <person name="Woyke T."/>
            <person name="Ryan C.M."/>
            <person name="Banfield J.F."/>
        </authorList>
    </citation>
    <scope>NUCLEOTIDE SEQUENCE [LARGE SCALE GENOMIC DNA]</scope>
</reference>
<comment type="caution">
    <text evidence="1">The sequence shown here is derived from an EMBL/GenBank/DDBJ whole genome shotgun (WGS) entry which is preliminary data.</text>
</comment>
<dbReference type="AlphaFoldDB" id="A0A2H0XEW6"/>
<gene>
    <name evidence="1" type="ORF">COT50_00675</name>
</gene>
<evidence type="ECO:0000313" key="1">
    <source>
        <dbReference type="EMBL" id="PIS22658.1"/>
    </source>
</evidence>
<dbReference type="EMBL" id="PEYU01000013">
    <property type="protein sequence ID" value="PIS22658.1"/>
    <property type="molecule type" value="Genomic_DNA"/>
</dbReference>
<name>A0A2H0XEW6_UNCKA</name>
<protein>
    <submittedName>
        <fullName evidence="1">Uncharacterized protein</fullName>
    </submittedName>
</protein>
<organism evidence="1 2">
    <name type="scientific">candidate division WWE3 bacterium CG08_land_8_20_14_0_20_41_10</name>
    <dbReference type="NCBI Taxonomy" id="1975085"/>
    <lineage>
        <taxon>Bacteria</taxon>
        <taxon>Katanobacteria</taxon>
    </lineage>
</organism>
<evidence type="ECO:0000313" key="2">
    <source>
        <dbReference type="Proteomes" id="UP000231252"/>
    </source>
</evidence>